<dbReference type="KEGG" id="tsig:D6T69_10375"/>
<accession>A0A3Q8RR23</accession>
<evidence type="ECO:0000313" key="2">
    <source>
        <dbReference type="EMBL" id="AZJ35906.1"/>
    </source>
</evidence>
<keyword evidence="3" id="KW-1185">Reference proteome</keyword>
<reference evidence="2 3" key="1">
    <citation type="submission" date="2018-09" db="EMBL/GenBank/DDBJ databases">
        <title>Insights into the microbiota of Asian seabass (Lates calcarifer) with tenacibaculosis symptoms and description of sp. nov. Tenacibaculum singaporense.</title>
        <authorList>
            <person name="Miyake S."/>
            <person name="Soh M."/>
            <person name="Azman M.N."/>
            <person name="Ngoh S.Y."/>
            <person name="Orban L."/>
        </authorList>
    </citation>
    <scope>NUCLEOTIDE SEQUENCE [LARGE SCALE GENOMIC DNA]</scope>
    <source>
        <strain evidence="2 3">DSM 106434</strain>
    </source>
</reference>
<protein>
    <recommendedName>
        <fullName evidence="4">Outer membrane protein beta-barrel domain-containing protein</fullName>
    </recommendedName>
</protein>
<gene>
    <name evidence="2" type="ORF">D6T69_10375</name>
</gene>
<organism evidence="2 3">
    <name type="scientific">Tenacibaculum singaporense</name>
    <dbReference type="NCBI Taxonomy" id="2358479"/>
    <lineage>
        <taxon>Bacteria</taxon>
        <taxon>Pseudomonadati</taxon>
        <taxon>Bacteroidota</taxon>
        <taxon>Flavobacteriia</taxon>
        <taxon>Flavobacteriales</taxon>
        <taxon>Flavobacteriaceae</taxon>
        <taxon>Tenacibaculum</taxon>
    </lineage>
</organism>
<evidence type="ECO:0000313" key="3">
    <source>
        <dbReference type="Proteomes" id="UP000274593"/>
    </source>
</evidence>
<evidence type="ECO:0008006" key="4">
    <source>
        <dbReference type="Google" id="ProtNLM"/>
    </source>
</evidence>
<sequence>MTKMKRILLLVLFVTTIAQSQEKVFEKEVKKISMSIDSITKQQKDSLKIKVKEINKKLEKNKITFDEAATLKKEAAAYHAAQIENKVSFQEQKLQQLVQDKIDGKIFSEEEESREQTFEIAKLKFRLNFSDDEEDKIEREKKRRRKRTTTQFVFALGANNTLTDNKLSSLDESDYKFWQSHFYELGFTWKTRLSKEPSKAYFKYGFSFLWNNLRAKNNQYHIVNGNETNLSIHPEQLSESRLRHVQMTFPMHLEFDFSKNKKYSDGEIVDRTHQSFQIGVGGFFGFKLGTRQYLEYKNAQGVTVEEVQKNNFNMNKYNYGLSAYVAYQGIGLYAKYDLNPLFKNTDTRNISLGLRFDIN</sequence>
<feature type="chain" id="PRO_5018783526" description="Outer membrane protein beta-barrel domain-containing protein" evidence="1">
    <location>
        <begin position="21"/>
        <end position="359"/>
    </location>
</feature>
<keyword evidence="1" id="KW-0732">Signal</keyword>
<evidence type="ECO:0000256" key="1">
    <source>
        <dbReference type="SAM" id="SignalP"/>
    </source>
</evidence>
<dbReference type="Proteomes" id="UP000274593">
    <property type="component" value="Chromosome"/>
</dbReference>
<dbReference type="AlphaFoldDB" id="A0A3Q8RR23"/>
<proteinExistence type="predicted"/>
<feature type="signal peptide" evidence="1">
    <location>
        <begin position="1"/>
        <end position="20"/>
    </location>
</feature>
<name>A0A3Q8RR23_9FLAO</name>
<dbReference type="EMBL" id="CP032548">
    <property type="protein sequence ID" value="AZJ35906.1"/>
    <property type="molecule type" value="Genomic_DNA"/>
</dbReference>